<reference evidence="2" key="1">
    <citation type="journal article" date="2023" name="Mol. Phylogenet. Evol.">
        <title>Genome-scale phylogeny and comparative genomics of the fungal order Sordariales.</title>
        <authorList>
            <person name="Hensen N."/>
            <person name="Bonometti L."/>
            <person name="Westerberg I."/>
            <person name="Brannstrom I.O."/>
            <person name="Guillou S."/>
            <person name="Cros-Aarteil S."/>
            <person name="Calhoun S."/>
            <person name="Haridas S."/>
            <person name="Kuo A."/>
            <person name="Mondo S."/>
            <person name="Pangilinan J."/>
            <person name="Riley R."/>
            <person name="LaButti K."/>
            <person name="Andreopoulos B."/>
            <person name="Lipzen A."/>
            <person name="Chen C."/>
            <person name="Yan M."/>
            <person name="Daum C."/>
            <person name="Ng V."/>
            <person name="Clum A."/>
            <person name="Steindorff A."/>
            <person name="Ohm R.A."/>
            <person name="Martin F."/>
            <person name="Silar P."/>
            <person name="Natvig D.O."/>
            <person name="Lalanne C."/>
            <person name="Gautier V."/>
            <person name="Ament-Velasquez S.L."/>
            <person name="Kruys A."/>
            <person name="Hutchinson M.I."/>
            <person name="Powell A.J."/>
            <person name="Barry K."/>
            <person name="Miller A.N."/>
            <person name="Grigoriev I.V."/>
            <person name="Debuchy R."/>
            <person name="Gladieux P."/>
            <person name="Hiltunen Thoren M."/>
            <person name="Johannesson H."/>
        </authorList>
    </citation>
    <scope>NUCLEOTIDE SEQUENCE</scope>
    <source>
        <strain evidence="2">CBS 103.79</strain>
    </source>
</reference>
<dbReference type="EMBL" id="MU855326">
    <property type="protein sequence ID" value="KAK3906469.1"/>
    <property type="molecule type" value="Genomic_DNA"/>
</dbReference>
<reference evidence="2" key="2">
    <citation type="submission" date="2023-05" db="EMBL/GenBank/DDBJ databases">
        <authorList>
            <consortium name="Lawrence Berkeley National Laboratory"/>
            <person name="Steindorff A."/>
            <person name="Hensen N."/>
            <person name="Bonometti L."/>
            <person name="Westerberg I."/>
            <person name="Brannstrom I.O."/>
            <person name="Guillou S."/>
            <person name="Cros-Aarteil S."/>
            <person name="Calhoun S."/>
            <person name="Haridas S."/>
            <person name="Kuo A."/>
            <person name="Mondo S."/>
            <person name="Pangilinan J."/>
            <person name="Riley R."/>
            <person name="Labutti K."/>
            <person name="Andreopoulos B."/>
            <person name="Lipzen A."/>
            <person name="Chen C."/>
            <person name="Yanf M."/>
            <person name="Daum C."/>
            <person name="Ng V."/>
            <person name="Clum A."/>
            <person name="Ohm R."/>
            <person name="Martin F."/>
            <person name="Silar P."/>
            <person name="Natvig D."/>
            <person name="Lalanne C."/>
            <person name="Gautier V."/>
            <person name="Ament-Velasquez S.L."/>
            <person name="Kruys A."/>
            <person name="Hutchinson M.I."/>
            <person name="Powell A.J."/>
            <person name="Barry K."/>
            <person name="Miller A.N."/>
            <person name="Grigoriev I.V."/>
            <person name="Debuchy R."/>
            <person name="Gladieux P."/>
            <person name="Thoren M.H."/>
            <person name="Johannesson H."/>
        </authorList>
    </citation>
    <scope>NUCLEOTIDE SEQUENCE</scope>
    <source>
        <strain evidence="2">CBS 103.79</strain>
    </source>
</reference>
<comment type="caution">
    <text evidence="2">The sequence shown here is derived from an EMBL/GenBank/DDBJ whole genome shotgun (WGS) entry which is preliminary data.</text>
</comment>
<evidence type="ECO:0000313" key="3">
    <source>
        <dbReference type="Proteomes" id="UP001303889"/>
    </source>
</evidence>
<organism evidence="2 3">
    <name type="scientific">Staphylotrichum tortipilum</name>
    <dbReference type="NCBI Taxonomy" id="2831512"/>
    <lineage>
        <taxon>Eukaryota</taxon>
        <taxon>Fungi</taxon>
        <taxon>Dikarya</taxon>
        <taxon>Ascomycota</taxon>
        <taxon>Pezizomycotina</taxon>
        <taxon>Sordariomycetes</taxon>
        <taxon>Sordariomycetidae</taxon>
        <taxon>Sordariales</taxon>
        <taxon>Chaetomiaceae</taxon>
        <taxon>Staphylotrichum</taxon>
    </lineage>
</organism>
<feature type="compositionally biased region" description="Polar residues" evidence="1">
    <location>
        <begin position="616"/>
        <end position="627"/>
    </location>
</feature>
<proteinExistence type="predicted"/>
<keyword evidence="3" id="KW-1185">Reference proteome</keyword>
<dbReference type="AlphaFoldDB" id="A0AAN6RXJ1"/>
<accession>A0AAN6RXJ1</accession>
<feature type="region of interest" description="Disordered" evidence="1">
    <location>
        <begin position="616"/>
        <end position="659"/>
    </location>
</feature>
<sequence length="789" mass="85968">MDPADEHHRGGLLPSYREATEPLDWLALVAPYVPSADLSWLCLVSRRFYHHCTVDLDCVARFLEHARGIRPVPNIRTASPTDLVCSFDPRRLTADDTTATAAALAQCAYGRPALASGILSIASRFPRLRCLLLDGLPGIEPEALLARLPADPPRLIRPPLLLSLARCQVELPPAFFASFYLRDLVYLDLSDMPGSLGRTLAQRTLSPDQLPSLRILKAQGREMDNATACLLFKIFRTQLWSVDLGRNRVTEGMFNYLREVSFPERSMRTGDFAVEGRILYPLGHPSEGGGSASFGRFCFVTESEWSRTFSHPHRHLADAPPYTAHAYDGAQPPSVEPRLNGRAKARLDTPDAIKTMFSGTVSHPAPPLESVQALGVCRGHEGITHLHLNGNRISAAALAKLIRSSPGQLQHLECDSLSFSLPDAAPAPSWLSRARLSGILGGAHLFRPVFSANLQALRVHHSLVTQLPTLELDGSPPLSPLESLWAAETLLLPRVELAYPEAFVPDMNPRLQSLVLTHIPRWSTGPLAEQLISFLRLASAQERAIQDARAACRRAPATVRGLRHVRLEFAPDPREEGGLDGDSDSDAAAAAAGFDAAAVMDDSSKEFSFFGESNWSSTKPVTTTVNTPRPSARSASPHTPSPSSSPTPHLPNQPSYPQLWTDPVPASPCHVAAGVPEGLFLFGAAWGSILCPVSSLGFGPTPRRGDTSALPKPTQAELKSMRDVLEEVKAYRAQTRRAYDEEKERTVREGGREDGVRLGAPHFHWMGRLEVVLGALGVGERFAGWRCGV</sequence>
<name>A0AAN6RXJ1_9PEZI</name>
<evidence type="ECO:0008006" key="4">
    <source>
        <dbReference type="Google" id="ProtNLM"/>
    </source>
</evidence>
<evidence type="ECO:0000313" key="2">
    <source>
        <dbReference type="EMBL" id="KAK3906469.1"/>
    </source>
</evidence>
<dbReference type="Proteomes" id="UP001303889">
    <property type="component" value="Unassembled WGS sequence"/>
</dbReference>
<feature type="compositionally biased region" description="Pro residues" evidence="1">
    <location>
        <begin position="639"/>
        <end position="651"/>
    </location>
</feature>
<gene>
    <name evidence="2" type="ORF">C8A05DRAFT_40741</name>
</gene>
<feature type="compositionally biased region" description="Low complexity" evidence="1">
    <location>
        <begin position="628"/>
        <end position="638"/>
    </location>
</feature>
<evidence type="ECO:0000256" key="1">
    <source>
        <dbReference type="SAM" id="MobiDB-lite"/>
    </source>
</evidence>
<feature type="region of interest" description="Disordered" evidence="1">
    <location>
        <begin position="320"/>
        <end position="339"/>
    </location>
</feature>
<protein>
    <recommendedName>
        <fullName evidence="4">Leucine rich repeat domain containing protein</fullName>
    </recommendedName>
</protein>
<dbReference type="SUPFAM" id="SSF52047">
    <property type="entry name" value="RNI-like"/>
    <property type="match status" value="1"/>
</dbReference>